<reference evidence="1" key="1">
    <citation type="submission" date="2018-03" db="EMBL/GenBank/DDBJ databases">
        <authorList>
            <person name="Nunes O.C."/>
            <person name="Lopes A.R."/>
            <person name="Froufe H."/>
            <person name="Munoz-Merida A."/>
            <person name="Barroso C."/>
            <person name="Egas C."/>
        </authorList>
    </citation>
    <scope>NUCLEOTIDE SEQUENCE</scope>
    <source>
        <strain evidence="1">ON4</strain>
    </source>
</reference>
<protein>
    <submittedName>
        <fullName evidence="1">Uncharacterized protein</fullName>
    </submittedName>
</protein>
<comment type="caution">
    <text evidence="1">The sequence shown here is derived from an EMBL/GenBank/DDBJ whole genome shotgun (WGS) entry which is preliminary data.</text>
</comment>
<proteinExistence type="predicted"/>
<dbReference type="Proteomes" id="UP001170379">
    <property type="component" value="Unassembled WGS sequence"/>
</dbReference>
<evidence type="ECO:0000313" key="1">
    <source>
        <dbReference type="EMBL" id="MDJ1372767.1"/>
    </source>
</evidence>
<reference evidence="1" key="2">
    <citation type="journal article" date="2022" name="Sci. Rep.">
        <title>In silico prediction of the enzymes involved in the degradation of the herbicide molinate by Gulosibacter molinativorax ON4T.</title>
        <authorList>
            <person name="Lopes A.R."/>
            <person name="Bunin E."/>
            <person name="Viana A.T."/>
            <person name="Froufe H."/>
            <person name="Munoz-Merida A."/>
            <person name="Pinho D."/>
            <person name="Figueiredo J."/>
            <person name="Barroso C."/>
            <person name="Vaz-Moreira I."/>
            <person name="Bellanger X."/>
            <person name="Egas C."/>
            <person name="Nunes O.C."/>
        </authorList>
    </citation>
    <scope>NUCLEOTIDE SEQUENCE</scope>
    <source>
        <strain evidence="1">ON4</strain>
    </source>
</reference>
<dbReference type="EMBL" id="PXVD01000049">
    <property type="protein sequence ID" value="MDJ1372767.1"/>
    <property type="molecule type" value="Genomic_DNA"/>
</dbReference>
<accession>A0ABT7CC81</accession>
<gene>
    <name evidence="1" type="ORF">C7K25_15635</name>
</gene>
<dbReference type="RefSeq" id="WP_026937862.1">
    <property type="nucleotide sequence ID" value="NZ_CP028426.1"/>
</dbReference>
<name>A0ABT7CC81_9MICO</name>
<organism evidence="1 2">
    <name type="scientific">Gulosibacter molinativorax</name>
    <dbReference type="NCBI Taxonomy" id="256821"/>
    <lineage>
        <taxon>Bacteria</taxon>
        <taxon>Bacillati</taxon>
        <taxon>Actinomycetota</taxon>
        <taxon>Actinomycetes</taxon>
        <taxon>Micrococcales</taxon>
        <taxon>Microbacteriaceae</taxon>
        <taxon>Gulosibacter</taxon>
    </lineage>
</organism>
<keyword evidence="2" id="KW-1185">Reference proteome</keyword>
<sequence length="96" mass="10616">MTAGEIAAIITALGLGAIIKDISTWAYRAVTGREGKRRDDSQKAWDAFDRESKHRRIITSHAARLEIMLIRAPCVDEKDIPPWPSAGGTGEIRTKE</sequence>
<evidence type="ECO:0000313" key="2">
    <source>
        <dbReference type="Proteomes" id="UP001170379"/>
    </source>
</evidence>